<dbReference type="Proteomes" id="UP001055811">
    <property type="component" value="Linkage Group LG02"/>
</dbReference>
<comment type="caution">
    <text evidence="1">The sequence shown here is derived from an EMBL/GenBank/DDBJ whole genome shotgun (WGS) entry which is preliminary data.</text>
</comment>
<keyword evidence="2" id="KW-1185">Reference proteome</keyword>
<sequence>MIPTSTVPQTGDISRFQFRETIALLLSISLSRISCDCAYEDGMVIVVRFPNPYGATLFIHEIVLRIKVEECENGLHFYCCVYLILKTVDKQCFYFRNIRFT</sequence>
<name>A0ACB9GIA5_CICIN</name>
<accession>A0ACB9GIA5</accession>
<protein>
    <submittedName>
        <fullName evidence="1">Uncharacterized protein</fullName>
    </submittedName>
</protein>
<evidence type="ECO:0000313" key="1">
    <source>
        <dbReference type="EMBL" id="KAI3783180.1"/>
    </source>
</evidence>
<organism evidence="1 2">
    <name type="scientific">Cichorium intybus</name>
    <name type="common">Chicory</name>
    <dbReference type="NCBI Taxonomy" id="13427"/>
    <lineage>
        <taxon>Eukaryota</taxon>
        <taxon>Viridiplantae</taxon>
        <taxon>Streptophyta</taxon>
        <taxon>Embryophyta</taxon>
        <taxon>Tracheophyta</taxon>
        <taxon>Spermatophyta</taxon>
        <taxon>Magnoliopsida</taxon>
        <taxon>eudicotyledons</taxon>
        <taxon>Gunneridae</taxon>
        <taxon>Pentapetalae</taxon>
        <taxon>asterids</taxon>
        <taxon>campanulids</taxon>
        <taxon>Asterales</taxon>
        <taxon>Asteraceae</taxon>
        <taxon>Cichorioideae</taxon>
        <taxon>Cichorieae</taxon>
        <taxon>Cichoriinae</taxon>
        <taxon>Cichorium</taxon>
    </lineage>
</organism>
<dbReference type="EMBL" id="CM042010">
    <property type="protein sequence ID" value="KAI3783180.1"/>
    <property type="molecule type" value="Genomic_DNA"/>
</dbReference>
<reference evidence="1 2" key="2">
    <citation type="journal article" date="2022" name="Mol. Ecol. Resour.">
        <title>The genomes of chicory, endive, great burdock and yacon provide insights into Asteraceae paleo-polyploidization history and plant inulin production.</title>
        <authorList>
            <person name="Fan W."/>
            <person name="Wang S."/>
            <person name="Wang H."/>
            <person name="Wang A."/>
            <person name="Jiang F."/>
            <person name="Liu H."/>
            <person name="Zhao H."/>
            <person name="Xu D."/>
            <person name="Zhang Y."/>
        </authorList>
    </citation>
    <scope>NUCLEOTIDE SEQUENCE [LARGE SCALE GENOMIC DNA]</scope>
    <source>
        <strain evidence="2">cv. Punajuju</strain>
        <tissue evidence="1">Leaves</tissue>
    </source>
</reference>
<proteinExistence type="predicted"/>
<evidence type="ECO:0000313" key="2">
    <source>
        <dbReference type="Proteomes" id="UP001055811"/>
    </source>
</evidence>
<gene>
    <name evidence="1" type="ORF">L2E82_13244</name>
</gene>
<reference evidence="2" key="1">
    <citation type="journal article" date="2022" name="Mol. Ecol. Resour.">
        <title>The genomes of chicory, endive, great burdock and yacon provide insights into Asteraceae palaeo-polyploidization history and plant inulin production.</title>
        <authorList>
            <person name="Fan W."/>
            <person name="Wang S."/>
            <person name="Wang H."/>
            <person name="Wang A."/>
            <person name="Jiang F."/>
            <person name="Liu H."/>
            <person name="Zhao H."/>
            <person name="Xu D."/>
            <person name="Zhang Y."/>
        </authorList>
    </citation>
    <scope>NUCLEOTIDE SEQUENCE [LARGE SCALE GENOMIC DNA]</scope>
    <source>
        <strain evidence="2">cv. Punajuju</strain>
    </source>
</reference>